<evidence type="ECO:0000313" key="5">
    <source>
        <dbReference type="EMBL" id="MCV9388531.1"/>
    </source>
</evidence>
<dbReference type="Pfam" id="PF03938">
    <property type="entry name" value="OmpH"/>
    <property type="match status" value="1"/>
</dbReference>
<comment type="similarity">
    <text evidence="1">Belongs to the Skp family.</text>
</comment>
<evidence type="ECO:0000256" key="3">
    <source>
        <dbReference type="SAM" id="Coils"/>
    </source>
</evidence>
<sequence>MGKIKQATIFGSILVIVLLNSIDAQAQKFGYVDTDYILSQMPEYAEANAEIDKLSQSWEAEIREMYKEIQALETALKAEEVLLTKEMKDDREKEIDRKWNEVKEYQKKVFGFEGLFFLKKKELIKPVQDLVFEAVETVAKKQRLQIVFDKSGDLVMIYTDPVHDYTDFVLEELGLGDKNDVISNN</sequence>
<evidence type="ECO:0000256" key="2">
    <source>
        <dbReference type="ARBA" id="ARBA00022729"/>
    </source>
</evidence>
<comment type="caution">
    <text evidence="5">The sequence shown here is derived from an EMBL/GenBank/DDBJ whole genome shotgun (WGS) entry which is preliminary data.</text>
</comment>
<dbReference type="PANTHER" id="PTHR35089">
    <property type="entry name" value="CHAPERONE PROTEIN SKP"/>
    <property type="match status" value="1"/>
</dbReference>
<keyword evidence="2 4" id="KW-0732">Signal</keyword>
<gene>
    <name evidence="5" type="ORF">N7U62_17735</name>
</gene>
<dbReference type="InterPro" id="IPR024930">
    <property type="entry name" value="Skp_dom_sf"/>
</dbReference>
<keyword evidence="3" id="KW-0175">Coiled coil</keyword>
<feature type="chain" id="PRO_5045249206" evidence="4">
    <location>
        <begin position="27"/>
        <end position="185"/>
    </location>
</feature>
<dbReference type="SUPFAM" id="SSF111384">
    <property type="entry name" value="OmpH-like"/>
    <property type="match status" value="1"/>
</dbReference>
<dbReference type="PANTHER" id="PTHR35089:SF1">
    <property type="entry name" value="CHAPERONE PROTEIN SKP"/>
    <property type="match status" value="1"/>
</dbReference>
<organism evidence="5 6">
    <name type="scientific">Reichenbachiella ulvae</name>
    <dbReference type="NCBI Taxonomy" id="2980104"/>
    <lineage>
        <taxon>Bacteria</taxon>
        <taxon>Pseudomonadati</taxon>
        <taxon>Bacteroidota</taxon>
        <taxon>Cytophagia</taxon>
        <taxon>Cytophagales</taxon>
        <taxon>Reichenbachiellaceae</taxon>
        <taxon>Reichenbachiella</taxon>
    </lineage>
</organism>
<evidence type="ECO:0000256" key="1">
    <source>
        <dbReference type="ARBA" id="ARBA00009091"/>
    </source>
</evidence>
<dbReference type="SMART" id="SM00935">
    <property type="entry name" value="OmpH"/>
    <property type="match status" value="1"/>
</dbReference>
<evidence type="ECO:0000313" key="6">
    <source>
        <dbReference type="Proteomes" id="UP001300692"/>
    </source>
</evidence>
<evidence type="ECO:0000256" key="4">
    <source>
        <dbReference type="SAM" id="SignalP"/>
    </source>
</evidence>
<dbReference type="RefSeq" id="WP_264139402.1">
    <property type="nucleotide sequence ID" value="NZ_JAOYOD010000001.1"/>
</dbReference>
<feature type="coiled-coil region" evidence="3">
    <location>
        <begin position="55"/>
        <end position="82"/>
    </location>
</feature>
<dbReference type="InterPro" id="IPR005632">
    <property type="entry name" value="Chaperone_Skp"/>
</dbReference>
<proteinExistence type="inferred from homology"/>
<dbReference type="EMBL" id="JAOYOD010000001">
    <property type="protein sequence ID" value="MCV9388531.1"/>
    <property type="molecule type" value="Genomic_DNA"/>
</dbReference>
<dbReference type="Proteomes" id="UP001300692">
    <property type="component" value="Unassembled WGS sequence"/>
</dbReference>
<keyword evidence="6" id="KW-1185">Reference proteome</keyword>
<name>A0ABT3CY84_9BACT</name>
<dbReference type="Gene3D" id="3.30.910.20">
    <property type="entry name" value="Skp domain"/>
    <property type="match status" value="1"/>
</dbReference>
<feature type="signal peptide" evidence="4">
    <location>
        <begin position="1"/>
        <end position="26"/>
    </location>
</feature>
<reference evidence="5 6" key="1">
    <citation type="submission" date="2022-10" db="EMBL/GenBank/DDBJ databases">
        <title>Comparative genomics and taxonomic characterization of three novel marine species of genus Reichenbachiella exhibiting antioxidant and polysaccharide degradation activities.</title>
        <authorList>
            <person name="Muhammad N."/>
            <person name="Lee Y.-J."/>
            <person name="Ko J."/>
            <person name="Kim S.-G."/>
        </authorList>
    </citation>
    <scope>NUCLEOTIDE SEQUENCE [LARGE SCALE GENOMIC DNA]</scope>
    <source>
        <strain evidence="5 6">ABR2-5</strain>
    </source>
</reference>
<accession>A0ABT3CY84</accession>
<protein>
    <submittedName>
        <fullName evidence="5">OmpH family outer membrane protein</fullName>
    </submittedName>
</protein>